<evidence type="ECO:0000256" key="1">
    <source>
        <dbReference type="SAM" id="Phobius"/>
    </source>
</evidence>
<evidence type="ECO:0000313" key="3">
    <source>
        <dbReference type="Proteomes" id="UP001209168"/>
    </source>
</evidence>
<sequence>MRKVKQSEYQDISVYFVPILQIYFVPLHCHSKNNNAKIQKRLEFGMNDVLRCTKSNKLNLKFIVMGCTKSNKSPKVGEKKNAFVELVDLWKQDVNWKSNAKNNRKICIGFGISLTAVMVFCHTWLFIPAIIGLLCCLSSLKDLNVEE</sequence>
<dbReference type="Proteomes" id="UP001209168">
    <property type="component" value="Unassembled WGS sequence"/>
</dbReference>
<dbReference type="RefSeq" id="WP_264898512.1">
    <property type="nucleotide sequence ID" value="NZ_JAPDVH010000001.1"/>
</dbReference>
<reference evidence="2" key="1">
    <citation type="submission" date="2022-11" db="EMBL/GenBank/DDBJ databases">
        <title>Genomic repertoires linked with pathogenic potency of arthritogenic Prevotella copri isolated from the gut of rheumatoid arthritis patients.</title>
        <authorList>
            <person name="Nii T."/>
            <person name="Maeda Y."/>
            <person name="Motooka D."/>
            <person name="Naito M."/>
            <person name="Matsumoto Y."/>
            <person name="Ogawa T."/>
            <person name="Oguro-Igashira E."/>
            <person name="Kishikawa T."/>
            <person name="Yamashita M."/>
            <person name="Koizumi S."/>
            <person name="Kurakawa T."/>
            <person name="Okumura R."/>
            <person name="Kayama H."/>
            <person name="Murakami M."/>
            <person name="Sakaguchi T."/>
            <person name="Das B."/>
            <person name="Nakamura S."/>
            <person name="Okada Y."/>
            <person name="Kumanogoh A."/>
            <person name="Takeda K."/>
        </authorList>
    </citation>
    <scope>NUCLEOTIDE SEQUENCE</scope>
    <source>
        <strain evidence="2">H012_8</strain>
    </source>
</reference>
<gene>
    <name evidence="2" type="ORF">ONT23_00850</name>
</gene>
<proteinExistence type="predicted"/>
<organism evidence="2 3">
    <name type="scientific">Segatella copri</name>
    <dbReference type="NCBI Taxonomy" id="165179"/>
    <lineage>
        <taxon>Bacteria</taxon>
        <taxon>Pseudomonadati</taxon>
        <taxon>Bacteroidota</taxon>
        <taxon>Bacteroidia</taxon>
        <taxon>Bacteroidales</taxon>
        <taxon>Prevotellaceae</taxon>
        <taxon>Segatella</taxon>
    </lineage>
</organism>
<dbReference type="EMBL" id="JAPDVH010000001">
    <property type="protein sequence ID" value="MCW4154111.1"/>
    <property type="molecule type" value="Genomic_DNA"/>
</dbReference>
<evidence type="ECO:0000313" key="2">
    <source>
        <dbReference type="EMBL" id="MCW4154111.1"/>
    </source>
</evidence>
<keyword evidence="1" id="KW-0472">Membrane</keyword>
<accession>A0AAW5UNR1</accession>
<feature type="transmembrane region" description="Helical" evidence="1">
    <location>
        <begin position="107"/>
        <end position="140"/>
    </location>
</feature>
<dbReference type="AlphaFoldDB" id="A0AAW5UNR1"/>
<protein>
    <recommendedName>
        <fullName evidence="4">Transmembrane protein</fullName>
    </recommendedName>
</protein>
<keyword evidence="1" id="KW-0812">Transmembrane</keyword>
<comment type="caution">
    <text evidence="2">The sequence shown here is derived from an EMBL/GenBank/DDBJ whole genome shotgun (WGS) entry which is preliminary data.</text>
</comment>
<name>A0AAW5UNR1_9BACT</name>
<evidence type="ECO:0008006" key="4">
    <source>
        <dbReference type="Google" id="ProtNLM"/>
    </source>
</evidence>
<keyword evidence="1" id="KW-1133">Transmembrane helix</keyword>